<evidence type="ECO:0000256" key="5">
    <source>
        <dbReference type="ARBA" id="ARBA00023163"/>
    </source>
</evidence>
<dbReference type="InterPro" id="IPR013325">
    <property type="entry name" value="RNA_pol_sigma_r2"/>
</dbReference>
<reference evidence="8" key="1">
    <citation type="submission" date="2022-05" db="EMBL/GenBank/DDBJ databases">
        <title>Jatrophihabitans sp. SB3-54 whole genome sequence.</title>
        <authorList>
            <person name="Suh M.K."/>
            <person name="Eom M.K."/>
            <person name="Kim J.S."/>
            <person name="Kim H.S."/>
            <person name="Do H.E."/>
            <person name="Shin Y.K."/>
            <person name="Lee J.-S."/>
        </authorList>
    </citation>
    <scope>NUCLEOTIDE SEQUENCE</scope>
    <source>
        <strain evidence="8">SB3-54</strain>
    </source>
</reference>
<dbReference type="PANTHER" id="PTHR30173">
    <property type="entry name" value="SIGMA 19 FACTOR"/>
    <property type="match status" value="1"/>
</dbReference>
<dbReference type="InterPro" id="IPR014284">
    <property type="entry name" value="RNA_pol_sigma-70_dom"/>
</dbReference>
<gene>
    <name evidence="8" type="ORF">M6B22_03725</name>
</gene>
<sequence length="309" mass="32696">MTVDGSDEITQAFEAHRAHLRAVAYRMLGSLSEAEDAVQETWLRLARSDTSEVGNLGGWLTTVVARVCLDLLRARTRRREDPLEVHLPDPIVTAPGAGDPQDQALLADSVGLALLVVLDTLSPNERLAFVLHDVFAVPFEQIAAVLGKSPAAAKQLASRARRRLRGAPSASDGVAVDPRRRQEIIDAFLAASRDGDFDALVAVLDPDVVLRAEAGSGPFAPSRVLRGAPAVAGQALQYASLARFARRVDVNGAPGFLVAPDGRPIALLSLSIGPDSITAIDVLADPDRLARLDLPVEGHDAVSDSPSSP</sequence>
<comment type="similarity">
    <text evidence="1">Belongs to the sigma-70 factor family. ECF subfamily.</text>
</comment>
<evidence type="ECO:0000256" key="3">
    <source>
        <dbReference type="ARBA" id="ARBA00023015"/>
    </source>
</evidence>
<dbReference type="InterPro" id="IPR036388">
    <property type="entry name" value="WH-like_DNA-bd_sf"/>
</dbReference>
<feature type="domain" description="RNA polymerase sigma factor 70 region 4 type 2" evidence="7">
    <location>
        <begin position="113"/>
        <end position="164"/>
    </location>
</feature>
<dbReference type="PANTHER" id="PTHR30173:SF43">
    <property type="entry name" value="ECF RNA POLYMERASE SIGMA FACTOR SIGI-RELATED"/>
    <property type="match status" value="1"/>
</dbReference>
<evidence type="ECO:0000256" key="1">
    <source>
        <dbReference type="ARBA" id="ARBA00010641"/>
    </source>
</evidence>
<evidence type="ECO:0000256" key="4">
    <source>
        <dbReference type="ARBA" id="ARBA00023082"/>
    </source>
</evidence>
<evidence type="ECO:0000313" key="9">
    <source>
        <dbReference type="Proteomes" id="UP001164693"/>
    </source>
</evidence>
<keyword evidence="9" id="KW-1185">Reference proteome</keyword>
<dbReference type="Gene3D" id="1.10.1740.10">
    <property type="match status" value="1"/>
</dbReference>
<dbReference type="SUPFAM" id="SSF88946">
    <property type="entry name" value="Sigma2 domain of RNA polymerase sigma factors"/>
    <property type="match status" value="1"/>
</dbReference>
<dbReference type="Gene3D" id="1.10.10.10">
    <property type="entry name" value="Winged helix-like DNA-binding domain superfamily/Winged helix DNA-binding domain"/>
    <property type="match status" value="1"/>
</dbReference>
<comment type="subunit">
    <text evidence="2">Interacts transiently with the RNA polymerase catalytic core formed by RpoA, RpoB, RpoC and RpoZ (2 alpha, 1 beta, 1 beta' and 1 omega subunit) to form the RNA polymerase holoenzyme that can initiate transcription.</text>
</comment>
<dbReference type="Pfam" id="PF08281">
    <property type="entry name" value="Sigma70_r4_2"/>
    <property type="match status" value="1"/>
</dbReference>
<organism evidence="8 9">
    <name type="scientific">Jatrophihabitans cynanchi</name>
    <dbReference type="NCBI Taxonomy" id="2944128"/>
    <lineage>
        <taxon>Bacteria</taxon>
        <taxon>Bacillati</taxon>
        <taxon>Actinomycetota</taxon>
        <taxon>Actinomycetes</taxon>
        <taxon>Jatrophihabitantales</taxon>
        <taxon>Jatrophihabitantaceae</taxon>
        <taxon>Jatrophihabitans</taxon>
    </lineage>
</organism>
<dbReference type="InterPro" id="IPR013324">
    <property type="entry name" value="RNA_pol_sigma_r3/r4-like"/>
</dbReference>
<evidence type="ECO:0000259" key="7">
    <source>
        <dbReference type="Pfam" id="PF08281"/>
    </source>
</evidence>
<evidence type="ECO:0000259" key="6">
    <source>
        <dbReference type="Pfam" id="PF04542"/>
    </source>
</evidence>
<dbReference type="SUPFAM" id="SSF88659">
    <property type="entry name" value="Sigma3 and sigma4 domains of RNA polymerase sigma factors"/>
    <property type="match status" value="1"/>
</dbReference>
<name>A0ABY7JZ82_9ACTN</name>
<dbReference type="EMBL" id="CP097463">
    <property type="protein sequence ID" value="WAX57879.1"/>
    <property type="molecule type" value="Genomic_DNA"/>
</dbReference>
<dbReference type="InterPro" id="IPR032710">
    <property type="entry name" value="NTF2-like_dom_sf"/>
</dbReference>
<keyword evidence="4" id="KW-0731">Sigma factor</keyword>
<dbReference type="InterPro" id="IPR007627">
    <property type="entry name" value="RNA_pol_sigma70_r2"/>
</dbReference>
<protein>
    <submittedName>
        <fullName evidence="8">Sigma-70 family RNA polymerase sigma factor</fullName>
    </submittedName>
</protein>
<feature type="domain" description="RNA polymerase sigma-70 region 2" evidence="6">
    <location>
        <begin position="13"/>
        <end position="78"/>
    </location>
</feature>
<dbReference type="SUPFAM" id="SSF54427">
    <property type="entry name" value="NTF2-like"/>
    <property type="match status" value="1"/>
</dbReference>
<dbReference type="Gene3D" id="3.10.450.50">
    <property type="match status" value="1"/>
</dbReference>
<evidence type="ECO:0000313" key="8">
    <source>
        <dbReference type="EMBL" id="WAX57879.1"/>
    </source>
</evidence>
<dbReference type="NCBIfam" id="TIGR02937">
    <property type="entry name" value="sigma70-ECF"/>
    <property type="match status" value="1"/>
</dbReference>
<keyword evidence="5" id="KW-0804">Transcription</keyword>
<keyword evidence="3" id="KW-0805">Transcription regulation</keyword>
<dbReference type="Proteomes" id="UP001164693">
    <property type="component" value="Chromosome"/>
</dbReference>
<accession>A0ABY7JZ82</accession>
<proteinExistence type="inferred from homology"/>
<dbReference type="InterPro" id="IPR013249">
    <property type="entry name" value="RNA_pol_sigma70_r4_t2"/>
</dbReference>
<dbReference type="Pfam" id="PF04542">
    <property type="entry name" value="Sigma70_r2"/>
    <property type="match status" value="1"/>
</dbReference>
<evidence type="ECO:0000256" key="2">
    <source>
        <dbReference type="ARBA" id="ARBA00011344"/>
    </source>
</evidence>
<dbReference type="InterPro" id="IPR052704">
    <property type="entry name" value="ECF_Sigma-70_Domain"/>
</dbReference>